<reference evidence="1" key="1">
    <citation type="submission" date="2023-03" db="EMBL/GenBank/DDBJ databases">
        <title>Chromosome-level genomes of two armyworms, Mythimna separata and Mythimna loreyi, provide insights into the biosynthesis and reception of sex pheromones.</title>
        <authorList>
            <person name="Zhao H."/>
        </authorList>
    </citation>
    <scope>NUCLEOTIDE SEQUENCE</scope>
    <source>
        <strain evidence="1">BeijingLab</strain>
    </source>
</reference>
<dbReference type="EMBL" id="CM056788">
    <property type="protein sequence ID" value="KAJ8731000.1"/>
    <property type="molecule type" value="Genomic_DNA"/>
</dbReference>
<protein>
    <submittedName>
        <fullName evidence="1">Uncharacterized protein</fullName>
    </submittedName>
</protein>
<name>A0ACC2R2N1_9NEOP</name>
<accession>A0ACC2R2N1</accession>
<sequence>MLLKGIFCLFIQAVLFKSVFTLCIPPNPRQQLCSTNSYVEGYKLADVAPITPFYGRIIGGNLIIDTKAPHAHIGPAGVTIFSDNLIIEGAVLVSGKLPFHGTVGLEGVVPSSGSSVVNYGCGTADIGIVDIPYSSVTEVVIPAGGIGASGCTGYEMVSRS</sequence>
<organism evidence="1 2">
    <name type="scientific">Mythimna loreyi</name>
    <dbReference type="NCBI Taxonomy" id="667449"/>
    <lineage>
        <taxon>Eukaryota</taxon>
        <taxon>Metazoa</taxon>
        <taxon>Ecdysozoa</taxon>
        <taxon>Arthropoda</taxon>
        <taxon>Hexapoda</taxon>
        <taxon>Insecta</taxon>
        <taxon>Pterygota</taxon>
        <taxon>Neoptera</taxon>
        <taxon>Endopterygota</taxon>
        <taxon>Lepidoptera</taxon>
        <taxon>Glossata</taxon>
        <taxon>Ditrysia</taxon>
        <taxon>Noctuoidea</taxon>
        <taxon>Noctuidae</taxon>
        <taxon>Noctuinae</taxon>
        <taxon>Hadenini</taxon>
        <taxon>Mythimna</taxon>
    </lineage>
</organism>
<comment type="caution">
    <text evidence="1">The sequence shown here is derived from an EMBL/GenBank/DDBJ whole genome shotgun (WGS) entry which is preliminary data.</text>
</comment>
<keyword evidence="2" id="KW-1185">Reference proteome</keyword>
<dbReference type="Proteomes" id="UP001231649">
    <property type="component" value="Chromosome 12"/>
</dbReference>
<proteinExistence type="predicted"/>
<evidence type="ECO:0000313" key="1">
    <source>
        <dbReference type="EMBL" id="KAJ8731000.1"/>
    </source>
</evidence>
<gene>
    <name evidence="1" type="ORF">PYW08_002413</name>
</gene>
<evidence type="ECO:0000313" key="2">
    <source>
        <dbReference type="Proteomes" id="UP001231649"/>
    </source>
</evidence>